<sequence length="684" mass="77605">MMATRKRDPAALPAPVFDVVLAFAVYDATEALIPSKKPFPDRELRQLASVSRRWATPIGNIISVGTKRSLEFTLQDAGADEIKRLSNALSMRGAALRDLELVMGMVAYNRQHFIRNHGLHDVDGTAIDWDAMFARVPHLVRLDLSRTPLCSVRLPRILRAASTFCPDVKALILPVKETEDVLAESAQPLFTALYEALRTWYQAQHRVASRGLLQLTVPSRIEVTPCEQADAFLSEVAMWCPNLEYLDGYKVQLDQMDRITCHDRFFVRADAFERFCAGCPELREWDWVAWPLTDEFFAIFGKYPKPKLSKLVIEVNMLWKWESYWFETTNTVLPTARDGTVAHPEGSGTNARAAWKTLQACPNLKALEVALYHPLTDAQVEDIFDEDDEFLAFVYPQQEMMSQEMFGDEFCEALAKQCPLLETLHIWEPAERFQEMSPPIRGFTDAALKALGRMQHLEYAELKAINCTGDGLFDLLNSVSEDSPNLRTFEITVGSMSPFQRTFSDTATTLLRRFLDSNAPPCLKTKFALRLKNGNISECATAWSRTYLADLRKLINDVNDRHPDIEVRVIMNGYDGAIFSQFFELGLFTKATTPSVFFGWDEAKGADNTYINRGGSVEDREFFYGMSASDEYMMATGRIPIDYEPPWDFDGLHGGYGEYDDFSDEYDEYGYDDDEGDDDDEGPI</sequence>
<gene>
    <name evidence="2" type="ORF">N0F65_006398</name>
</gene>
<dbReference type="Proteomes" id="UP001146120">
    <property type="component" value="Unassembled WGS sequence"/>
</dbReference>
<reference evidence="2" key="2">
    <citation type="journal article" date="2023" name="Microbiol Resour">
        <title>Decontamination and Annotation of the Draft Genome Sequence of the Oomycete Lagenidium giganteum ARSEF 373.</title>
        <authorList>
            <person name="Morgan W.R."/>
            <person name="Tartar A."/>
        </authorList>
    </citation>
    <scope>NUCLEOTIDE SEQUENCE</scope>
    <source>
        <strain evidence="2">ARSEF 373</strain>
    </source>
</reference>
<keyword evidence="3" id="KW-1185">Reference proteome</keyword>
<dbReference type="SUPFAM" id="SSF52047">
    <property type="entry name" value="RNI-like"/>
    <property type="match status" value="1"/>
</dbReference>
<dbReference type="EMBL" id="DAKRPA010000191">
    <property type="protein sequence ID" value="DAZ95750.1"/>
    <property type="molecule type" value="Genomic_DNA"/>
</dbReference>
<comment type="caution">
    <text evidence="2">The sequence shown here is derived from an EMBL/GenBank/DDBJ whole genome shotgun (WGS) entry which is preliminary data.</text>
</comment>
<dbReference type="InterPro" id="IPR032675">
    <property type="entry name" value="LRR_dom_sf"/>
</dbReference>
<dbReference type="AlphaFoldDB" id="A0AAV2YL73"/>
<evidence type="ECO:0000313" key="3">
    <source>
        <dbReference type="Proteomes" id="UP001146120"/>
    </source>
</evidence>
<name>A0AAV2YL73_9STRA</name>
<evidence type="ECO:0000256" key="1">
    <source>
        <dbReference type="SAM" id="MobiDB-lite"/>
    </source>
</evidence>
<organism evidence="2 3">
    <name type="scientific">Lagenidium giganteum</name>
    <dbReference type="NCBI Taxonomy" id="4803"/>
    <lineage>
        <taxon>Eukaryota</taxon>
        <taxon>Sar</taxon>
        <taxon>Stramenopiles</taxon>
        <taxon>Oomycota</taxon>
        <taxon>Peronosporomycetes</taxon>
        <taxon>Pythiales</taxon>
        <taxon>Pythiaceae</taxon>
    </lineage>
</organism>
<protein>
    <submittedName>
        <fullName evidence="2">Uncharacterized protein</fullName>
    </submittedName>
</protein>
<feature type="region of interest" description="Disordered" evidence="1">
    <location>
        <begin position="658"/>
        <end position="684"/>
    </location>
</feature>
<reference evidence="2" key="1">
    <citation type="submission" date="2022-11" db="EMBL/GenBank/DDBJ databases">
        <authorList>
            <person name="Morgan W.R."/>
            <person name="Tartar A."/>
        </authorList>
    </citation>
    <scope>NUCLEOTIDE SEQUENCE</scope>
    <source>
        <strain evidence="2">ARSEF 373</strain>
    </source>
</reference>
<dbReference type="Gene3D" id="3.80.10.10">
    <property type="entry name" value="Ribonuclease Inhibitor"/>
    <property type="match status" value="1"/>
</dbReference>
<proteinExistence type="predicted"/>
<accession>A0AAV2YL73</accession>
<evidence type="ECO:0000313" key="2">
    <source>
        <dbReference type="EMBL" id="DAZ95750.1"/>
    </source>
</evidence>